<dbReference type="SUPFAM" id="SSF51419">
    <property type="entry name" value="PLP-binding barrel"/>
    <property type="match status" value="1"/>
</dbReference>
<name>A0ABS3FXI5_9CYAN</name>
<dbReference type="EMBL" id="JAFLQW010000595">
    <property type="protein sequence ID" value="MBO0351839.1"/>
    <property type="molecule type" value="Genomic_DNA"/>
</dbReference>
<reference evidence="5 6" key="1">
    <citation type="submission" date="2021-03" db="EMBL/GenBank/DDBJ databases">
        <title>Metabolic Capacity of the Antarctic Cyanobacterium Phormidium pseudopriestleyi that Sustains Oxygenic Photosynthesis in the Presence of Hydrogen Sulfide.</title>
        <authorList>
            <person name="Lumian J.E."/>
            <person name="Jungblut A.D."/>
            <person name="Dillon M.L."/>
            <person name="Hawes I."/>
            <person name="Doran P.T."/>
            <person name="Mackey T.J."/>
            <person name="Dick G.J."/>
            <person name="Grettenberger C.L."/>
            <person name="Sumner D.Y."/>
        </authorList>
    </citation>
    <scope>NUCLEOTIDE SEQUENCE [LARGE SCALE GENOMIC DNA]</scope>
    <source>
        <strain evidence="5 6">FRX01</strain>
    </source>
</reference>
<keyword evidence="1 2" id="KW-0663">Pyridoxal phosphate</keyword>
<feature type="domain" description="Alanine racemase N-terminal" evidence="4">
    <location>
        <begin position="3"/>
        <end position="219"/>
    </location>
</feature>
<evidence type="ECO:0000256" key="1">
    <source>
        <dbReference type="ARBA" id="ARBA00022898"/>
    </source>
</evidence>
<dbReference type="Gene3D" id="3.20.20.10">
    <property type="entry name" value="Alanine racemase"/>
    <property type="match status" value="1"/>
</dbReference>
<comment type="similarity">
    <text evidence="2 3">Belongs to the pyridoxal phosphate-binding protein YggS/PROSC family.</text>
</comment>
<dbReference type="Proteomes" id="UP000664844">
    <property type="component" value="Unassembled WGS sequence"/>
</dbReference>
<comment type="function">
    <text evidence="2">Pyridoxal 5'-phosphate (PLP)-binding protein, which is involved in PLP homeostasis.</text>
</comment>
<protein>
    <recommendedName>
        <fullName evidence="2">Pyridoxal phosphate homeostasis protein</fullName>
        <shortName evidence="2">PLP homeostasis protein</shortName>
    </recommendedName>
</protein>
<dbReference type="NCBIfam" id="TIGR00044">
    <property type="entry name" value="YggS family pyridoxal phosphate-dependent enzyme"/>
    <property type="match status" value="1"/>
</dbReference>
<organism evidence="5 6">
    <name type="scientific">Phormidium pseudopriestleyi FRX01</name>
    <dbReference type="NCBI Taxonomy" id="1759528"/>
    <lineage>
        <taxon>Bacteria</taxon>
        <taxon>Bacillati</taxon>
        <taxon>Cyanobacteriota</taxon>
        <taxon>Cyanophyceae</taxon>
        <taxon>Oscillatoriophycideae</taxon>
        <taxon>Oscillatoriales</taxon>
        <taxon>Oscillatoriaceae</taxon>
        <taxon>Phormidium</taxon>
    </lineage>
</organism>
<sequence>MTIAQRIAEIRANLPESVRLIAVTKQVSVDAMMEAYQAGIRDFGESRIQEALAKSEQLGDLPGLTWHLIGHLQSNKVKAALERFQWIHSIESLKLAQRVDRLAEELGVKPKVCLQVKIVPDANKSGWQISELLEDLGSLNQCKNLEIKGLMSIPPLGLDQAQTLALFERTRQLAQEIQAQNWDKISMQELSMGMSGDYHLAVQAGSTMVRLGTILFGERSP</sequence>
<evidence type="ECO:0000256" key="2">
    <source>
        <dbReference type="HAMAP-Rule" id="MF_02087"/>
    </source>
</evidence>
<evidence type="ECO:0000256" key="3">
    <source>
        <dbReference type="RuleBase" id="RU004514"/>
    </source>
</evidence>
<keyword evidence="6" id="KW-1185">Reference proteome</keyword>
<evidence type="ECO:0000259" key="4">
    <source>
        <dbReference type="Pfam" id="PF01168"/>
    </source>
</evidence>
<dbReference type="InterPro" id="IPR001608">
    <property type="entry name" value="Ala_racemase_N"/>
</dbReference>
<dbReference type="PIRSF" id="PIRSF004848">
    <property type="entry name" value="YBL036c_PLPDEIII"/>
    <property type="match status" value="1"/>
</dbReference>
<dbReference type="CDD" id="cd00635">
    <property type="entry name" value="PLPDE_III_YBL036c_like"/>
    <property type="match status" value="1"/>
</dbReference>
<accession>A0ABS3FXI5</accession>
<dbReference type="PANTHER" id="PTHR10146">
    <property type="entry name" value="PROLINE SYNTHETASE CO-TRANSCRIBED BACTERIAL HOMOLOG PROTEIN"/>
    <property type="match status" value="1"/>
</dbReference>
<evidence type="ECO:0000313" key="5">
    <source>
        <dbReference type="EMBL" id="MBO0351839.1"/>
    </source>
</evidence>
<proteinExistence type="inferred from homology"/>
<feature type="modified residue" description="N6-(pyridoxal phosphate)lysine" evidence="2">
    <location>
        <position position="25"/>
    </location>
</feature>
<dbReference type="HAMAP" id="MF_02087">
    <property type="entry name" value="PLP_homeostasis"/>
    <property type="match status" value="1"/>
</dbReference>
<gene>
    <name evidence="5" type="ORF">J0895_22710</name>
</gene>
<evidence type="ECO:0000313" key="6">
    <source>
        <dbReference type="Proteomes" id="UP000664844"/>
    </source>
</evidence>
<dbReference type="InterPro" id="IPR029066">
    <property type="entry name" value="PLP-binding_barrel"/>
</dbReference>
<dbReference type="PANTHER" id="PTHR10146:SF14">
    <property type="entry name" value="PYRIDOXAL PHOSPHATE HOMEOSTASIS PROTEIN"/>
    <property type="match status" value="1"/>
</dbReference>
<dbReference type="Pfam" id="PF01168">
    <property type="entry name" value="Ala_racemase_N"/>
    <property type="match status" value="1"/>
</dbReference>
<dbReference type="RefSeq" id="WP_207090269.1">
    <property type="nucleotide sequence ID" value="NZ_JAFLQW010000595.1"/>
</dbReference>
<comment type="caution">
    <text evidence="5">The sequence shown here is derived from an EMBL/GenBank/DDBJ whole genome shotgun (WGS) entry which is preliminary data.</text>
</comment>
<dbReference type="InterPro" id="IPR011078">
    <property type="entry name" value="PyrdxlP_homeostasis"/>
</dbReference>